<keyword evidence="8" id="KW-1133">Transmembrane helix</keyword>
<evidence type="ECO:0000313" key="10">
    <source>
        <dbReference type="Proteomes" id="UP000509510"/>
    </source>
</evidence>
<dbReference type="InterPro" id="IPR036396">
    <property type="entry name" value="Cyt_P450_sf"/>
</dbReference>
<dbReference type="CDD" id="cd11063">
    <property type="entry name" value="CYP52"/>
    <property type="match status" value="1"/>
</dbReference>
<gene>
    <name evidence="9" type="ORF">TRUGW13939_05833</name>
</gene>
<dbReference type="InterPro" id="IPR002401">
    <property type="entry name" value="Cyt_P450_E_grp-I"/>
</dbReference>
<dbReference type="InterPro" id="IPR001128">
    <property type="entry name" value="Cyt_P450"/>
</dbReference>
<dbReference type="PANTHER" id="PTHR24287">
    <property type="entry name" value="P450, PUTATIVE (EUROFUNG)-RELATED"/>
    <property type="match status" value="1"/>
</dbReference>
<dbReference type="PANTHER" id="PTHR24287:SF17">
    <property type="entry name" value="P450, PUTATIVE (EUROFUNG)-RELATED"/>
    <property type="match status" value="1"/>
</dbReference>
<dbReference type="OrthoDB" id="1470350at2759"/>
<dbReference type="EMBL" id="CP055900">
    <property type="protein sequence ID" value="QKX58706.1"/>
    <property type="molecule type" value="Genomic_DNA"/>
</dbReference>
<keyword evidence="8" id="KW-0472">Membrane</keyword>
<dbReference type="SUPFAM" id="SSF48264">
    <property type="entry name" value="Cytochrome P450"/>
    <property type="match status" value="2"/>
</dbReference>
<evidence type="ECO:0000256" key="6">
    <source>
        <dbReference type="ARBA" id="ARBA00023033"/>
    </source>
</evidence>
<accession>A0A7H8QY48</accession>
<keyword evidence="10" id="KW-1185">Reference proteome</keyword>
<sequence>MASWTFDMKSLEETFVSFFGLSWGFTGFVLLGSIFLLTILRSIYNTLFHPLARYPGPIIWTSTFIPYKIALMKGTTHLWHAEFHRRYGPVVRVSPDQLSYISAQAWDDIYACRNPQLKKHPEITASPAGGVNGMANTPSDTDHARMRRELVSGFSERSVRAQENLLTRHISQLVVRLRERVLDTQKEGPGTREANMSLLLNATTYDIITDLTFGESANTLEQETDWIGFVMPMVKARIASRVVTKYVSFFVTTISSLFPVLFPSATVKFHQSNIAALDRRLDSSADDKQPDLLTLVMPHLGGPQGFSIGQLRSTVGSLMIAGSETTASVLTSANYYVLSHPQIYARLKEEVRASFAREEDINIIAVNNCKYMIAVLQETMRIWPAIPSSLPRISHGCFIDGNWVPNGTKVGVHQWSSYRSELNFTRPEEFLPERWLEGENRQFKDDNKAAFQPFNVGPRNCLGMSFAKVELRMIFARLLWKFDMELLTNHEEWEAQRTYIVWDRCPLRVKIPSLCGHCHRLVKTMQYPNYLVFLVGVAISLVIHNAYRLIQRNLTQRRFISLHGCQPAAKVPSKGRFSNLRRILSNVRTAKQHRILETNQSTFQRFGNTVADKRLGRPAIITCEPENVKTIVSQQFQDFTVGHRIHAQGPLLGHGIFTSDGDQWARSRALLRPNFTRAQVSDLTLFEEKIQDLFALIPPNGATVDLQELFYSYTLDSATEFLFGHSLHTLRRSHPDSESGFEVGKAFNYAMEAITMRSRLGSLRVLHFDRKATRSFKICHQFAERIIDSAVQRRDAIPIATGDSGQKQKYRVVDELVRQTNNRRQIRDELINGLIAGRDTTAGLLSNLFFLLAKHQEVWTKLQDEVNRTLNGRLPSYEDLRQMKFLQYCLNEALRLYPVVPINGRLAKIDTCLPVGGGPDAKSPVFVPKDTMVIYSVYSMHRRDDLYGPNSNEFWPERWDSIQPGWGYLPFNGGPRICLGQQYALTEAGYVTVRLAQRFRKLESRDPGKWEESLSMTLRSRNGTKVGLMST</sequence>
<evidence type="ECO:0000256" key="1">
    <source>
        <dbReference type="ARBA" id="ARBA00001971"/>
    </source>
</evidence>
<keyword evidence="5" id="KW-0408">Iron</keyword>
<evidence type="ECO:0000256" key="3">
    <source>
        <dbReference type="ARBA" id="ARBA00022723"/>
    </source>
</evidence>
<dbReference type="GO" id="GO:0005506">
    <property type="term" value="F:iron ion binding"/>
    <property type="evidence" value="ECO:0007669"/>
    <property type="project" value="InterPro"/>
</dbReference>
<evidence type="ECO:0000256" key="8">
    <source>
        <dbReference type="SAM" id="Phobius"/>
    </source>
</evidence>
<keyword evidence="4" id="KW-0560">Oxidoreductase</keyword>
<evidence type="ECO:0000256" key="5">
    <source>
        <dbReference type="ARBA" id="ARBA00023004"/>
    </source>
</evidence>
<dbReference type="Gene3D" id="1.10.630.10">
    <property type="entry name" value="Cytochrome P450"/>
    <property type="match status" value="2"/>
</dbReference>
<dbReference type="PROSITE" id="PS00086">
    <property type="entry name" value="CYTOCHROME_P450"/>
    <property type="match status" value="2"/>
</dbReference>
<keyword evidence="6" id="KW-0503">Monooxygenase</keyword>
<evidence type="ECO:0000313" key="9">
    <source>
        <dbReference type="EMBL" id="QKX58706.1"/>
    </source>
</evidence>
<dbReference type="GO" id="GO:0016705">
    <property type="term" value="F:oxidoreductase activity, acting on paired donors, with incorporation or reduction of molecular oxygen"/>
    <property type="evidence" value="ECO:0007669"/>
    <property type="project" value="InterPro"/>
</dbReference>
<feature type="transmembrane region" description="Helical" evidence="8">
    <location>
        <begin position="20"/>
        <end position="40"/>
    </location>
</feature>
<protein>
    <recommendedName>
        <fullName evidence="11">Cytochrome P450</fullName>
    </recommendedName>
</protein>
<keyword evidence="3" id="KW-0479">Metal-binding</keyword>
<dbReference type="GO" id="GO:0004497">
    <property type="term" value="F:monooxygenase activity"/>
    <property type="evidence" value="ECO:0007669"/>
    <property type="project" value="UniProtKB-KW"/>
</dbReference>
<dbReference type="Proteomes" id="UP000509510">
    <property type="component" value="Chromosome III"/>
</dbReference>
<evidence type="ECO:0000256" key="4">
    <source>
        <dbReference type="ARBA" id="ARBA00023002"/>
    </source>
</evidence>
<comment type="cofactor">
    <cofactor evidence="1">
        <name>heme</name>
        <dbReference type="ChEBI" id="CHEBI:30413"/>
    </cofactor>
</comment>
<dbReference type="Pfam" id="PF00067">
    <property type="entry name" value="p450"/>
    <property type="match status" value="2"/>
</dbReference>
<dbReference type="CDD" id="cd11058">
    <property type="entry name" value="CYP60B-like"/>
    <property type="match status" value="1"/>
</dbReference>
<evidence type="ECO:0000256" key="7">
    <source>
        <dbReference type="SAM" id="MobiDB-lite"/>
    </source>
</evidence>
<dbReference type="InterPro" id="IPR047146">
    <property type="entry name" value="Cyt_P450_E_CYP52_fungi"/>
</dbReference>
<feature type="transmembrane region" description="Helical" evidence="8">
    <location>
        <begin position="243"/>
        <end position="262"/>
    </location>
</feature>
<keyword evidence="8" id="KW-0812">Transmembrane</keyword>
<organism evidence="9 10">
    <name type="scientific">Talaromyces rugulosus</name>
    <name type="common">Penicillium rugulosum</name>
    <dbReference type="NCBI Taxonomy" id="121627"/>
    <lineage>
        <taxon>Eukaryota</taxon>
        <taxon>Fungi</taxon>
        <taxon>Dikarya</taxon>
        <taxon>Ascomycota</taxon>
        <taxon>Pezizomycotina</taxon>
        <taxon>Eurotiomycetes</taxon>
        <taxon>Eurotiomycetidae</taxon>
        <taxon>Eurotiales</taxon>
        <taxon>Trichocomaceae</taxon>
        <taxon>Talaromyces</taxon>
        <taxon>Talaromyces sect. Islandici</taxon>
    </lineage>
</organism>
<evidence type="ECO:0000256" key="2">
    <source>
        <dbReference type="ARBA" id="ARBA00010617"/>
    </source>
</evidence>
<feature type="region of interest" description="Disordered" evidence="7">
    <location>
        <begin position="122"/>
        <end position="141"/>
    </location>
</feature>
<evidence type="ECO:0008006" key="11">
    <source>
        <dbReference type="Google" id="ProtNLM"/>
    </source>
</evidence>
<dbReference type="PRINTS" id="PR00385">
    <property type="entry name" value="P450"/>
</dbReference>
<dbReference type="InterPro" id="IPR017972">
    <property type="entry name" value="Cyt_P450_CS"/>
</dbReference>
<dbReference type="GO" id="GO:0020037">
    <property type="term" value="F:heme binding"/>
    <property type="evidence" value="ECO:0007669"/>
    <property type="project" value="InterPro"/>
</dbReference>
<dbReference type="KEGG" id="trg:TRUGW13939_05833"/>
<reference evidence="10" key="1">
    <citation type="submission" date="2020-06" db="EMBL/GenBank/DDBJ databases">
        <title>A chromosome-scale genome assembly of Talaromyces rugulosus W13939.</title>
        <authorList>
            <person name="Wang B."/>
            <person name="Guo L."/>
            <person name="Ye K."/>
            <person name="Wang L."/>
        </authorList>
    </citation>
    <scope>NUCLEOTIDE SEQUENCE [LARGE SCALE GENOMIC DNA]</scope>
    <source>
        <strain evidence="10">W13939</strain>
    </source>
</reference>
<dbReference type="PRINTS" id="PR00463">
    <property type="entry name" value="EP450I"/>
</dbReference>
<dbReference type="AlphaFoldDB" id="A0A7H8QY48"/>
<dbReference type="GeneID" id="55993330"/>
<dbReference type="RefSeq" id="XP_035344884.1">
    <property type="nucleotide sequence ID" value="XM_035488991.1"/>
</dbReference>
<proteinExistence type="inferred from homology"/>
<comment type="similarity">
    <text evidence="2">Belongs to the cytochrome P450 family.</text>
</comment>
<name>A0A7H8QY48_TALRU</name>